<name>A0A9Q3F910_9BASI</name>
<keyword evidence="2" id="KW-1185">Reference proteome</keyword>
<accession>A0A9Q3F910</accession>
<evidence type="ECO:0000313" key="1">
    <source>
        <dbReference type="EMBL" id="MBW0532596.1"/>
    </source>
</evidence>
<dbReference type="Proteomes" id="UP000765509">
    <property type="component" value="Unassembled WGS sequence"/>
</dbReference>
<dbReference type="EMBL" id="AVOT02037857">
    <property type="protein sequence ID" value="MBW0532596.1"/>
    <property type="molecule type" value="Genomic_DNA"/>
</dbReference>
<protein>
    <submittedName>
        <fullName evidence="1">Uncharacterized protein</fullName>
    </submittedName>
</protein>
<evidence type="ECO:0000313" key="2">
    <source>
        <dbReference type="Proteomes" id="UP000765509"/>
    </source>
</evidence>
<organism evidence="1 2">
    <name type="scientific">Austropuccinia psidii MF-1</name>
    <dbReference type="NCBI Taxonomy" id="1389203"/>
    <lineage>
        <taxon>Eukaryota</taxon>
        <taxon>Fungi</taxon>
        <taxon>Dikarya</taxon>
        <taxon>Basidiomycota</taxon>
        <taxon>Pucciniomycotina</taxon>
        <taxon>Pucciniomycetes</taxon>
        <taxon>Pucciniales</taxon>
        <taxon>Sphaerophragmiaceae</taxon>
        <taxon>Austropuccinia</taxon>
    </lineage>
</organism>
<sequence>MNICAKQLRWLTFFLKDIGQNITKPTLFNDNSGAVIISKQAALNANTKHIKILFQFLRDCVTKKLLNIVQVSSNQMIADILTKPLSTQKVIQALHQLHLVDPGGVSENDRINAE</sequence>
<dbReference type="OrthoDB" id="3344688at2759"/>
<proteinExistence type="predicted"/>
<dbReference type="CDD" id="cd09272">
    <property type="entry name" value="RNase_HI_RT_Ty1"/>
    <property type="match status" value="1"/>
</dbReference>
<reference evidence="1" key="1">
    <citation type="submission" date="2021-03" db="EMBL/GenBank/DDBJ databases">
        <title>Draft genome sequence of rust myrtle Austropuccinia psidii MF-1, a brazilian biotype.</title>
        <authorList>
            <person name="Quecine M.C."/>
            <person name="Pachon D.M.R."/>
            <person name="Bonatelli M.L."/>
            <person name="Correr F.H."/>
            <person name="Franceschini L.M."/>
            <person name="Leite T.F."/>
            <person name="Margarido G.R.A."/>
            <person name="Almeida C.A."/>
            <person name="Ferrarezi J.A."/>
            <person name="Labate C.A."/>
        </authorList>
    </citation>
    <scope>NUCLEOTIDE SEQUENCE</scope>
    <source>
        <strain evidence="1">MF-1</strain>
    </source>
</reference>
<gene>
    <name evidence="1" type="ORF">O181_072311</name>
</gene>
<dbReference type="AlphaFoldDB" id="A0A9Q3F910"/>
<comment type="caution">
    <text evidence="1">The sequence shown here is derived from an EMBL/GenBank/DDBJ whole genome shotgun (WGS) entry which is preliminary data.</text>
</comment>